<proteinExistence type="inferred from homology"/>
<dbReference type="EC" id="3.6.1.22" evidence="4"/>
<evidence type="ECO:0000259" key="11">
    <source>
        <dbReference type="PROSITE" id="PS51462"/>
    </source>
</evidence>
<accession>A0A9P5XJ25</accession>
<gene>
    <name evidence="12" type="ORF">P691DRAFT_774166</name>
</gene>
<dbReference type="Proteomes" id="UP000807342">
    <property type="component" value="Unassembled WGS sequence"/>
</dbReference>
<dbReference type="GO" id="GO:0005829">
    <property type="term" value="C:cytosol"/>
    <property type="evidence" value="ECO:0007669"/>
    <property type="project" value="TreeGrafter"/>
</dbReference>
<evidence type="ECO:0000256" key="2">
    <source>
        <dbReference type="ARBA" id="ARBA00001947"/>
    </source>
</evidence>
<feature type="compositionally biased region" description="Basic and acidic residues" evidence="10">
    <location>
        <begin position="405"/>
        <end position="414"/>
    </location>
</feature>
<dbReference type="Gene3D" id="3.90.79.10">
    <property type="entry name" value="Nucleoside Triphosphate Pyrophosphohydrolase"/>
    <property type="match status" value="1"/>
</dbReference>
<feature type="region of interest" description="Disordered" evidence="10">
    <location>
        <begin position="393"/>
        <end position="414"/>
    </location>
</feature>
<comment type="catalytic activity">
    <reaction evidence="9">
        <text>a 5'-end NAD(+)-phospho-ribonucleoside in mRNA + H2O = a 5'-end phospho-adenosine-phospho-ribonucleoside in mRNA + beta-nicotinamide D-ribonucleotide + 2 H(+)</text>
        <dbReference type="Rhea" id="RHEA:60876"/>
        <dbReference type="Rhea" id="RHEA-COMP:15698"/>
        <dbReference type="Rhea" id="RHEA-COMP:15719"/>
        <dbReference type="ChEBI" id="CHEBI:14649"/>
        <dbReference type="ChEBI" id="CHEBI:15377"/>
        <dbReference type="ChEBI" id="CHEBI:15378"/>
        <dbReference type="ChEBI" id="CHEBI:144029"/>
        <dbReference type="ChEBI" id="CHEBI:144051"/>
    </reaction>
    <physiologicalReaction direction="left-to-right" evidence="9">
        <dbReference type="Rhea" id="RHEA:60877"/>
    </physiologicalReaction>
</comment>
<evidence type="ECO:0000313" key="12">
    <source>
        <dbReference type="EMBL" id="KAF9450091.1"/>
    </source>
</evidence>
<feature type="domain" description="Nudix hydrolase" evidence="11">
    <location>
        <begin position="270"/>
        <end position="400"/>
    </location>
</feature>
<dbReference type="GO" id="GO:0046872">
    <property type="term" value="F:metal ion binding"/>
    <property type="evidence" value="ECO:0007669"/>
    <property type="project" value="UniProtKB-KW"/>
</dbReference>
<dbReference type="Gene3D" id="3.90.79.20">
    <property type="match status" value="1"/>
</dbReference>
<protein>
    <recommendedName>
        <fullName evidence="4">NAD(+) diphosphatase</fullName>
        <ecNumber evidence="4">3.6.1.22</ecNumber>
    </recommendedName>
</protein>
<dbReference type="SUPFAM" id="SSF55811">
    <property type="entry name" value="Nudix"/>
    <property type="match status" value="1"/>
</dbReference>
<organism evidence="12 13">
    <name type="scientific">Macrolepiota fuliginosa MF-IS2</name>
    <dbReference type="NCBI Taxonomy" id="1400762"/>
    <lineage>
        <taxon>Eukaryota</taxon>
        <taxon>Fungi</taxon>
        <taxon>Dikarya</taxon>
        <taxon>Basidiomycota</taxon>
        <taxon>Agaricomycotina</taxon>
        <taxon>Agaricomycetes</taxon>
        <taxon>Agaricomycetidae</taxon>
        <taxon>Agaricales</taxon>
        <taxon>Agaricineae</taxon>
        <taxon>Agaricaceae</taxon>
        <taxon>Macrolepiota</taxon>
    </lineage>
</organism>
<keyword evidence="8" id="KW-0520">NAD</keyword>
<evidence type="ECO:0000256" key="9">
    <source>
        <dbReference type="ARBA" id="ARBA00023679"/>
    </source>
</evidence>
<feature type="region of interest" description="Disordered" evidence="10">
    <location>
        <begin position="77"/>
        <end position="107"/>
    </location>
</feature>
<dbReference type="GO" id="GO:0019677">
    <property type="term" value="P:NAD+ catabolic process"/>
    <property type="evidence" value="ECO:0007669"/>
    <property type="project" value="TreeGrafter"/>
</dbReference>
<dbReference type="InterPro" id="IPR049734">
    <property type="entry name" value="NudC-like_C"/>
</dbReference>
<evidence type="ECO:0000256" key="8">
    <source>
        <dbReference type="ARBA" id="ARBA00023027"/>
    </source>
</evidence>
<dbReference type="AlphaFoldDB" id="A0A9P5XJ25"/>
<dbReference type="PANTHER" id="PTHR42904">
    <property type="entry name" value="NUDIX HYDROLASE, NUDC SUBFAMILY"/>
    <property type="match status" value="1"/>
</dbReference>
<dbReference type="GO" id="GO:0035529">
    <property type="term" value="F:NADH pyrophosphatase activity"/>
    <property type="evidence" value="ECO:0007669"/>
    <property type="project" value="TreeGrafter"/>
</dbReference>
<evidence type="ECO:0000256" key="1">
    <source>
        <dbReference type="ARBA" id="ARBA00001946"/>
    </source>
</evidence>
<dbReference type="InterPro" id="IPR000086">
    <property type="entry name" value="NUDIX_hydrolase_dom"/>
</dbReference>
<reference evidence="12" key="1">
    <citation type="submission" date="2020-11" db="EMBL/GenBank/DDBJ databases">
        <authorList>
            <consortium name="DOE Joint Genome Institute"/>
            <person name="Ahrendt S."/>
            <person name="Riley R."/>
            <person name="Andreopoulos W."/>
            <person name="Labutti K."/>
            <person name="Pangilinan J."/>
            <person name="Ruiz-Duenas F.J."/>
            <person name="Barrasa J.M."/>
            <person name="Sanchez-Garcia M."/>
            <person name="Camarero S."/>
            <person name="Miyauchi S."/>
            <person name="Serrano A."/>
            <person name="Linde D."/>
            <person name="Babiker R."/>
            <person name="Drula E."/>
            <person name="Ayuso-Fernandez I."/>
            <person name="Pacheco R."/>
            <person name="Padilla G."/>
            <person name="Ferreira P."/>
            <person name="Barriuso J."/>
            <person name="Kellner H."/>
            <person name="Castanera R."/>
            <person name="Alfaro M."/>
            <person name="Ramirez L."/>
            <person name="Pisabarro A.G."/>
            <person name="Kuo A."/>
            <person name="Tritt A."/>
            <person name="Lipzen A."/>
            <person name="He G."/>
            <person name="Yan M."/>
            <person name="Ng V."/>
            <person name="Cullen D."/>
            <person name="Martin F."/>
            <person name="Rosso M.-N."/>
            <person name="Henrissat B."/>
            <person name="Hibbett D."/>
            <person name="Martinez A.T."/>
            <person name="Grigoriev I.V."/>
        </authorList>
    </citation>
    <scope>NUCLEOTIDE SEQUENCE</scope>
    <source>
        <strain evidence="12">MF-IS2</strain>
    </source>
</reference>
<evidence type="ECO:0000256" key="10">
    <source>
        <dbReference type="SAM" id="MobiDB-lite"/>
    </source>
</evidence>
<dbReference type="InterPro" id="IPR020084">
    <property type="entry name" value="NUDIX_hydrolase_CS"/>
</dbReference>
<dbReference type="PROSITE" id="PS00893">
    <property type="entry name" value="NUDIX_BOX"/>
    <property type="match status" value="1"/>
</dbReference>
<evidence type="ECO:0000256" key="7">
    <source>
        <dbReference type="ARBA" id="ARBA00022842"/>
    </source>
</evidence>
<comment type="cofactor">
    <cofactor evidence="2">
        <name>Zn(2+)</name>
        <dbReference type="ChEBI" id="CHEBI:29105"/>
    </cofactor>
</comment>
<comment type="cofactor">
    <cofactor evidence="1">
        <name>Mg(2+)</name>
        <dbReference type="ChEBI" id="CHEBI:18420"/>
    </cofactor>
</comment>
<dbReference type="InterPro" id="IPR050241">
    <property type="entry name" value="NAD-cap_RNA_hydrolase_NudC"/>
</dbReference>
<evidence type="ECO:0000313" key="13">
    <source>
        <dbReference type="Proteomes" id="UP000807342"/>
    </source>
</evidence>
<evidence type="ECO:0000256" key="4">
    <source>
        <dbReference type="ARBA" id="ARBA00012381"/>
    </source>
</evidence>
<keyword evidence="7" id="KW-0460">Magnesium</keyword>
<dbReference type="CDD" id="cd03429">
    <property type="entry name" value="NUDIX_NADH_pyrophosphatase_Nudt13"/>
    <property type="match status" value="1"/>
</dbReference>
<dbReference type="InterPro" id="IPR015797">
    <property type="entry name" value="NUDIX_hydrolase-like_dom_sf"/>
</dbReference>
<dbReference type="OrthoDB" id="10249612at2759"/>
<comment type="similarity">
    <text evidence="3">Belongs to the Nudix hydrolase family. NudC subfamily.</text>
</comment>
<dbReference type="Pfam" id="PF00293">
    <property type="entry name" value="NUDIX"/>
    <property type="match status" value="1"/>
</dbReference>
<dbReference type="PANTHER" id="PTHR42904:SF6">
    <property type="entry name" value="NAD-CAPPED RNA HYDROLASE NUDT12"/>
    <property type="match status" value="1"/>
</dbReference>
<evidence type="ECO:0000256" key="5">
    <source>
        <dbReference type="ARBA" id="ARBA00022723"/>
    </source>
</evidence>
<dbReference type="EMBL" id="MU151112">
    <property type="protein sequence ID" value="KAF9450091.1"/>
    <property type="molecule type" value="Genomic_DNA"/>
</dbReference>
<dbReference type="PROSITE" id="PS51462">
    <property type="entry name" value="NUDIX"/>
    <property type="match status" value="1"/>
</dbReference>
<sequence>MFGGSPLNRYSWLRTSHHFLNAVATLPQTKWILYNAGQPLITSEPAPGGTSAAATPKLAFLTTAEITPFLGPQPYFGQGQEPGTFIPEDPKAESTPKPAGSSLSPTEAARHYPHSIPLVFLGVHEKQENLDVSAALPSTEFNTANAAVEAIEKLDGIPYFSMDVADLVAGETFTEEGLLKELAKEGKAFAWSDPRALMTGLDGFTGALFAISRSLVDWNYRNKFCPGCGSKTYSMWGGWKISCMTLLPWVDNTGKRPCPSGKGLHNYTHPRTDGVVIMIALDETGNNILLGRGRRFPGKFYSAFAGFIEPAESFEDAVVREMWEEAGVRVWNIRYHSGQPWPYPANLMVGFYSRADSTKPIRTDLDNELVDARWFTREEVQAVLARTDGKKDHENSVKAFSTDPTKADGSEEESFRLPPATAIAGVLIRDWAAGKIGFGNETIAPSL</sequence>
<evidence type="ECO:0000256" key="3">
    <source>
        <dbReference type="ARBA" id="ARBA00009595"/>
    </source>
</evidence>
<keyword evidence="13" id="KW-1185">Reference proteome</keyword>
<keyword evidence="5" id="KW-0479">Metal-binding</keyword>
<keyword evidence="6" id="KW-0378">Hydrolase</keyword>
<evidence type="ECO:0000256" key="6">
    <source>
        <dbReference type="ARBA" id="ARBA00022801"/>
    </source>
</evidence>
<dbReference type="GO" id="GO:0006742">
    <property type="term" value="P:NADP+ catabolic process"/>
    <property type="evidence" value="ECO:0007669"/>
    <property type="project" value="TreeGrafter"/>
</dbReference>
<dbReference type="GO" id="GO:0005777">
    <property type="term" value="C:peroxisome"/>
    <property type="evidence" value="ECO:0007669"/>
    <property type="project" value="TreeGrafter"/>
</dbReference>
<comment type="caution">
    <text evidence="12">The sequence shown here is derived from an EMBL/GenBank/DDBJ whole genome shotgun (WGS) entry which is preliminary data.</text>
</comment>
<name>A0A9P5XJ25_9AGAR</name>